<accession>A0ACC0WLH7</accession>
<evidence type="ECO:0000313" key="2">
    <source>
        <dbReference type="Proteomes" id="UP001163321"/>
    </source>
</evidence>
<sequence>MELLPADVDGVPALSNGVDGVCGGCASGKMSASPFEHTSGSVLKTLSPFGVVHSDVMVPIKPPPRGGAKYMVSFIDNYTRLNTDGLSSIYLQTTAKGYVRVDDSKRSKLYPKAYSCIFLGYAVGSKAYRVWELDEERLVTTRTVHLNERPPSPYLNLTDDSHPATIINLDVDDKSTSMPDHAPQPFQSDIEMGVDFSGIVDEDVVMDDAS</sequence>
<dbReference type="Proteomes" id="UP001163321">
    <property type="component" value="Chromosome 11"/>
</dbReference>
<organism evidence="1 2">
    <name type="scientific">Peronosclerospora sorghi</name>
    <dbReference type="NCBI Taxonomy" id="230839"/>
    <lineage>
        <taxon>Eukaryota</taxon>
        <taxon>Sar</taxon>
        <taxon>Stramenopiles</taxon>
        <taxon>Oomycota</taxon>
        <taxon>Peronosporomycetes</taxon>
        <taxon>Peronosporales</taxon>
        <taxon>Peronosporaceae</taxon>
        <taxon>Peronosclerospora</taxon>
    </lineage>
</organism>
<proteinExistence type="predicted"/>
<protein>
    <submittedName>
        <fullName evidence="1">Uncharacterized protein</fullName>
    </submittedName>
</protein>
<gene>
    <name evidence="1" type="ORF">PsorP6_017474</name>
</gene>
<evidence type="ECO:0000313" key="1">
    <source>
        <dbReference type="EMBL" id="KAI9919735.1"/>
    </source>
</evidence>
<dbReference type="EMBL" id="CM047590">
    <property type="protein sequence ID" value="KAI9919735.1"/>
    <property type="molecule type" value="Genomic_DNA"/>
</dbReference>
<reference evidence="1 2" key="1">
    <citation type="journal article" date="2022" name="bioRxiv">
        <title>The genome of the oomycete Peronosclerospora sorghi, a cosmopolitan pathogen of maize and sorghum, is inflated with dispersed pseudogenes.</title>
        <authorList>
            <person name="Fletcher K."/>
            <person name="Martin F."/>
            <person name="Isakeit T."/>
            <person name="Cavanaugh K."/>
            <person name="Magill C."/>
            <person name="Michelmore R."/>
        </authorList>
    </citation>
    <scope>NUCLEOTIDE SEQUENCE [LARGE SCALE GENOMIC DNA]</scope>
    <source>
        <strain evidence="1">P6</strain>
    </source>
</reference>
<name>A0ACC0WLH7_9STRA</name>
<keyword evidence="2" id="KW-1185">Reference proteome</keyword>
<comment type="caution">
    <text evidence="1">The sequence shown here is derived from an EMBL/GenBank/DDBJ whole genome shotgun (WGS) entry which is preliminary data.</text>
</comment>